<feature type="transmembrane region" description="Helical" evidence="1">
    <location>
        <begin position="156"/>
        <end position="176"/>
    </location>
</feature>
<evidence type="ECO:0000313" key="3">
    <source>
        <dbReference type="Proteomes" id="UP001278766"/>
    </source>
</evidence>
<protein>
    <submittedName>
        <fullName evidence="2">Uncharacterized protein</fullName>
    </submittedName>
</protein>
<evidence type="ECO:0000313" key="2">
    <source>
        <dbReference type="EMBL" id="KAK3291105.1"/>
    </source>
</evidence>
<reference evidence="2" key="2">
    <citation type="submission" date="2023-06" db="EMBL/GenBank/DDBJ databases">
        <authorList>
            <consortium name="Lawrence Berkeley National Laboratory"/>
            <person name="Haridas S."/>
            <person name="Hensen N."/>
            <person name="Bonometti L."/>
            <person name="Westerberg I."/>
            <person name="Brannstrom I.O."/>
            <person name="Guillou S."/>
            <person name="Cros-Aarteil S."/>
            <person name="Calhoun S."/>
            <person name="Kuo A."/>
            <person name="Mondo S."/>
            <person name="Pangilinan J."/>
            <person name="Riley R."/>
            <person name="Labutti K."/>
            <person name="Andreopoulos B."/>
            <person name="Lipzen A."/>
            <person name="Chen C."/>
            <person name="Yanf M."/>
            <person name="Daum C."/>
            <person name="Ng V."/>
            <person name="Clum A."/>
            <person name="Steindorff A."/>
            <person name="Ohm R."/>
            <person name="Martin F."/>
            <person name="Silar P."/>
            <person name="Natvig D."/>
            <person name="Lalanne C."/>
            <person name="Gautier V."/>
            <person name="Ament-Velasquez S.L."/>
            <person name="Kruys A."/>
            <person name="Hutchinson M.I."/>
            <person name="Powell A.J."/>
            <person name="Barry K."/>
            <person name="Miller A.N."/>
            <person name="Grigoriev I.V."/>
            <person name="Debuchy R."/>
            <person name="Gladieux P."/>
            <person name="Thoren M.H."/>
            <person name="Johannesson H."/>
        </authorList>
    </citation>
    <scope>NUCLEOTIDE SEQUENCE</scope>
    <source>
        <strain evidence="2">CBS 168.71</strain>
    </source>
</reference>
<dbReference type="RefSeq" id="XP_062654619.1">
    <property type="nucleotide sequence ID" value="XM_062807129.1"/>
</dbReference>
<comment type="caution">
    <text evidence="2">The sequence shown here is derived from an EMBL/GenBank/DDBJ whole genome shotgun (WGS) entry which is preliminary data.</text>
</comment>
<reference evidence="2" key="1">
    <citation type="journal article" date="2023" name="Mol. Phylogenet. Evol.">
        <title>Genome-scale phylogeny and comparative genomics of the fungal order Sordariales.</title>
        <authorList>
            <person name="Hensen N."/>
            <person name="Bonometti L."/>
            <person name="Westerberg I."/>
            <person name="Brannstrom I.O."/>
            <person name="Guillou S."/>
            <person name="Cros-Aarteil S."/>
            <person name="Calhoun S."/>
            <person name="Haridas S."/>
            <person name="Kuo A."/>
            <person name="Mondo S."/>
            <person name="Pangilinan J."/>
            <person name="Riley R."/>
            <person name="LaButti K."/>
            <person name="Andreopoulos B."/>
            <person name="Lipzen A."/>
            <person name="Chen C."/>
            <person name="Yan M."/>
            <person name="Daum C."/>
            <person name="Ng V."/>
            <person name="Clum A."/>
            <person name="Steindorff A."/>
            <person name="Ohm R.A."/>
            <person name="Martin F."/>
            <person name="Silar P."/>
            <person name="Natvig D.O."/>
            <person name="Lalanne C."/>
            <person name="Gautier V."/>
            <person name="Ament-Velasquez S.L."/>
            <person name="Kruys A."/>
            <person name="Hutchinson M.I."/>
            <person name="Powell A.J."/>
            <person name="Barry K."/>
            <person name="Miller A.N."/>
            <person name="Grigoriev I.V."/>
            <person name="Debuchy R."/>
            <person name="Gladieux P."/>
            <person name="Hiltunen Thoren M."/>
            <person name="Johannesson H."/>
        </authorList>
    </citation>
    <scope>NUCLEOTIDE SEQUENCE</scope>
    <source>
        <strain evidence="2">CBS 168.71</strain>
    </source>
</reference>
<gene>
    <name evidence="2" type="ORF">B0H64DRAFT_450535</name>
</gene>
<accession>A0AAE0H7G3</accession>
<dbReference type="GeneID" id="87844077"/>
<name>A0AAE0H7G3_9PEZI</name>
<sequence>MSSKQSEESFEVNLAEVQHMHLVHLRMILARHIARGERTGGKGLCARWNRQRRKDENGDEDDDENMDAENCWEDDLHRYVQGLQDYDYMDKMNQTSSRDPFHLTGERKLDRIIFDASLGGARQARFDSMGIQDVHKWDSHMGLVVPSLIQNRYIRLASRLGVSAIGATFLIAPMWLMMLRGGLYVALISTTVFVAVFGAFAASFLDEHVHILSSTAASAAVLVVFVGLTSEASTAQKYNELPNVCHGTRSFK</sequence>
<keyword evidence="1" id="KW-0472">Membrane</keyword>
<proteinExistence type="predicted"/>
<dbReference type="Proteomes" id="UP001278766">
    <property type="component" value="Unassembled WGS sequence"/>
</dbReference>
<dbReference type="AlphaFoldDB" id="A0AAE0H7G3"/>
<feature type="transmembrane region" description="Helical" evidence="1">
    <location>
        <begin position="211"/>
        <end position="228"/>
    </location>
</feature>
<feature type="transmembrane region" description="Helical" evidence="1">
    <location>
        <begin position="183"/>
        <end position="205"/>
    </location>
</feature>
<keyword evidence="1" id="KW-1133">Transmembrane helix</keyword>
<evidence type="ECO:0000256" key="1">
    <source>
        <dbReference type="SAM" id="Phobius"/>
    </source>
</evidence>
<keyword evidence="1" id="KW-0812">Transmembrane</keyword>
<keyword evidence="3" id="KW-1185">Reference proteome</keyword>
<organism evidence="2 3">
    <name type="scientific">Chaetomium fimeti</name>
    <dbReference type="NCBI Taxonomy" id="1854472"/>
    <lineage>
        <taxon>Eukaryota</taxon>
        <taxon>Fungi</taxon>
        <taxon>Dikarya</taxon>
        <taxon>Ascomycota</taxon>
        <taxon>Pezizomycotina</taxon>
        <taxon>Sordariomycetes</taxon>
        <taxon>Sordariomycetidae</taxon>
        <taxon>Sordariales</taxon>
        <taxon>Chaetomiaceae</taxon>
        <taxon>Chaetomium</taxon>
    </lineage>
</organism>
<dbReference type="EMBL" id="JAUEPN010000010">
    <property type="protein sequence ID" value="KAK3291105.1"/>
    <property type="molecule type" value="Genomic_DNA"/>
</dbReference>